<feature type="compositionally biased region" description="Polar residues" evidence="1">
    <location>
        <begin position="161"/>
        <end position="170"/>
    </location>
</feature>
<reference evidence="2 3" key="1">
    <citation type="journal article" date="2016" name="Front. Microbiol.">
        <title>Genomic Resource of Rice Seed Associated Bacteria.</title>
        <authorList>
            <person name="Midha S."/>
            <person name="Bansal K."/>
            <person name="Sharma S."/>
            <person name="Kumar N."/>
            <person name="Patil P.P."/>
            <person name="Chaudhry V."/>
            <person name="Patil P.B."/>
        </authorList>
    </citation>
    <scope>NUCLEOTIDE SEQUENCE [LARGE SCALE GENOMIC DNA]</scope>
    <source>
        <strain evidence="2 3">NS365</strain>
    </source>
</reference>
<feature type="compositionally biased region" description="Polar residues" evidence="1">
    <location>
        <begin position="202"/>
        <end position="212"/>
    </location>
</feature>
<protein>
    <recommendedName>
        <fullName evidence="4">Terminase</fullName>
    </recommendedName>
</protein>
<sequence>MGRRKDDPALQAAKGYPGKRKGMTDRAIKAQAERAEHEATDADPFAVPALFRKAPAYYRRATDLWKSLTETLRTSGRRRPGYRAALTRYCMWSQMYEDAAEELRRDCPKGGSTYKWTPVGGEERVGQHPAVKIMREAEPILRAIEDDFGFNPRSDSALTRVESFNRSQQPDLFARSAPAPEASSAVPAEADTGSDPLDLMNSADTRSPPTMQ</sequence>
<proteinExistence type="predicted"/>
<evidence type="ECO:0008006" key="4">
    <source>
        <dbReference type="Google" id="ProtNLM"/>
    </source>
</evidence>
<dbReference type="PATRIC" id="fig|401562.4.peg.356"/>
<comment type="caution">
    <text evidence="2">The sequence shown here is derived from an EMBL/GenBank/DDBJ whole genome shotgun (WGS) entry which is preliminary data.</text>
</comment>
<dbReference type="Pfam" id="PF05119">
    <property type="entry name" value="Terminase_4"/>
    <property type="match status" value="1"/>
</dbReference>
<accession>A0A175RVM9</accession>
<dbReference type="Proteomes" id="UP000078529">
    <property type="component" value="Unassembled WGS sequence"/>
</dbReference>
<evidence type="ECO:0000256" key="1">
    <source>
        <dbReference type="SAM" id="MobiDB-lite"/>
    </source>
</evidence>
<organism evidence="2 3">
    <name type="scientific">Aureimonas ureilytica</name>
    <dbReference type="NCBI Taxonomy" id="401562"/>
    <lineage>
        <taxon>Bacteria</taxon>
        <taxon>Pseudomonadati</taxon>
        <taxon>Pseudomonadota</taxon>
        <taxon>Alphaproteobacteria</taxon>
        <taxon>Hyphomicrobiales</taxon>
        <taxon>Aurantimonadaceae</taxon>
        <taxon>Aureimonas</taxon>
    </lineage>
</organism>
<dbReference type="EMBL" id="LDQA01000010">
    <property type="protein sequence ID" value="KTR07493.1"/>
    <property type="molecule type" value="Genomic_DNA"/>
</dbReference>
<feature type="compositionally biased region" description="Low complexity" evidence="1">
    <location>
        <begin position="174"/>
        <end position="190"/>
    </location>
</feature>
<feature type="region of interest" description="Disordered" evidence="1">
    <location>
        <begin position="161"/>
        <end position="212"/>
    </location>
</feature>
<evidence type="ECO:0000313" key="3">
    <source>
        <dbReference type="Proteomes" id="UP000078529"/>
    </source>
</evidence>
<evidence type="ECO:0000313" key="2">
    <source>
        <dbReference type="EMBL" id="KTR07493.1"/>
    </source>
</evidence>
<dbReference type="RefSeq" id="WP_058599025.1">
    <property type="nucleotide sequence ID" value="NZ_LDQA01000010.1"/>
</dbReference>
<name>A0A175RVM9_9HYPH</name>
<feature type="compositionally biased region" description="Basic and acidic residues" evidence="1">
    <location>
        <begin position="22"/>
        <end position="31"/>
    </location>
</feature>
<dbReference type="AlphaFoldDB" id="A0A175RVM9"/>
<gene>
    <name evidence="2" type="ORF">NS365_04205</name>
</gene>
<keyword evidence="3" id="KW-1185">Reference proteome</keyword>
<feature type="region of interest" description="Disordered" evidence="1">
    <location>
        <begin position="1"/>
        <end position="31"/>
    </location>
</feature>
<dbReference type="InterPro" id="IPR006448">
    <property type="entry name" value="Phage_term_ssu_P27"/>
</dbReference>